<evidence type="ECO:0000313" key="3">
    <source>
        <dbReference type="Proteomes" id="UP001202328"/>
    </source>
</evidence>
<dbReference type="AlphaFoldDB" id="A0AAD4STB9"/>
<gene>
    <name evidence="2" type="ORF">MKW98_016625</name>
</gene>
<keyword evidence="3" id="KW-1185">Reference proteome</keyword>
<dbReference type="Proteomes" id="UP001202328">
    <property type="component" value="Unassembled WGS sequence"/>
</dbReference>
<proteinExistence type="predicted"/>
<organism evidence="2 3">
    <name type="scientific">Papaver atlanticum</name>
    <dbReference type="NCBI Taxonomy" id="357466"/>
    <lineage>
        <taxon>Eukaryota</taxon>
        <taxon>Viridiplantae</taxon>
        <taxon>Streptophyta</taxon>
        <taxon>Embryophyta</taxon>
        <taxon>Tracheophyta</taxon>
        <taxon>Spermatophyta</taxon>
        <taxon>Magnoliopsida</taxon>
        <taxon>Ranunculales</taxon>
        <taxon>Papaveraceae</taxon>
        <taxon>Papaveroideae</taxon>
        <taxon>Papaver</taxon>
    </lineage>
</organism>
<keyword evidence="1" id="KW-0812">Transmembrane</keyword>
<dbReference type="EMBL" id="JAJJMB010008936">
    <property type="protein sequence ID" value="KAI3919072.1"/>
    <property type="molecule type" value="Genomic_DNA"/>
</dbReference>
<comment type="caution">
    <text evidence="2">The sequence shown here is derived from an EMBL/GenBank/DDBJ whole genome shotgun (WGS) entry which is preliminary data.</text>
</comment>
<accession>A0AAD4STB9</accession>
<feature type="transmembrane region" description="Helical" evidence="1">
    <location>
        <begin position="59"/>
        <end position="80"/>
    </location>
</feature>
<evidence type="ECO:0000256" key="1">
    <source>
        <dbReference type="SAM" id="Phobius"/>
    </source>
</evidence>
<protein>
    <submittedName>
        <fullName evidence="2">Uncharacterized protein</fullName>
    </submittedName>
</protein>
<reference evidence="2" key="1">
    <citation type="submission" date="2022-04" db="EMBL/GenBank/DDBJ databases">
        <title>A functionally conserved STORR gene fusion in Papaver species that diverged 16.8 million years ago.</title>
        <authorList>
            <person name="Catania T."/>
        </authorList>
    </citation>
    <scope>NUCLEOTIDE SEQUENCE</scope>
    <source>
        <strain evidence="2">S-188037</strain>
    </source>
</reference>
<dbReference type="PANTHER" id="PTHR37744:SF1">
    <property type="entry name" value="STAR LIPID TRANSFER-LIKE PROTEIN"/>
    <property type="match status" value="1"/>
</dbReference>
<keyword evidence="1" id="KW-0472">Membrane</keyword>
<dbReference type="PANTHER" id="PTHR37744">
    <property type="entry name" value="STAR LIPID TRANSFER-LIKE PROTEIN"/>
    <property type="match status" value="1"/>
</dbReference>
<evidence type="ECO:0000313" key="2">
    <source>
        <dbReference type="EMBL" id="KAI3919072.1"/>
    </source>
</evidence>
<sequence>MEEEKKLDHGGGGGVGIGEIGEIGGYWWWGLASAAQLAVGIRSYRRGYNGDGTLMPFKAFGVASIFLGSGAAAITGLLNLSGMHKVEDFKRLGANIRGGLGVPPRETQK</sequence>
<keyword evidence="1" id="KW-1133">Transmembrane helix</keyword>
<name>A0AAD4STB9_9MAGN</name>